<dbReference type="AlphaFoldDB" id="A0A316HFM6"/>
<comment type="caution">
    <text evidence="1">The sequence shown here is derived from an EMBL/GenBank/DDBJ whole genome shotgun (WGS) entry which is preliminary data.</text>
</comment>
<evidence type="ECO:0000313" key="2">
    <source>
        <dbReference type="Proteomes" id="UP000245678"/>
    </source>
</evidence>
<name>A0A316HFM6_9SPHI</name>
<keyword evidence="2" id="KW-1185">Reference proteome</keyword>
<dbReference type="RefSeq" id="WP_109607217.1">
    <property type="nucleotide sequence ID" value="NZ_QGHA01000002.1"/>
</dbReference>
<protein>
    <submittedName>
        <fullName evidence="1">Uncharacterized protein</fullName>
    </submittedName>
</protein>
<dbReference type="EMBL" id="QGHA01000002">
    <property type="protein sequence ID" value="PWK78973.1"/>
    <property type="molecule type" value="Genomic_DNA"/>
</dbReference>
<proteinExistence type="predicted"/>
<gene>
    <name evidence="1" type="ORF">LX99_01427</name>
</gene>
<accession>A0A316HFM6</accession>
<reference evidence="1 2" key="1">
    <citation type="submission" date="2018-05" db="EMBL/GenBank/DDBJ databases">
        <title>Genomic Encyclopedia of Archaeal and Bacterial Type Strains, Phase II (KMG-II): from individual species to whole genera.</title>
        <authorList>
            <person name="Goeker M."/>
        </authorList>
    </citation>
    <scope>NUCLEOTIDE SEQUENCE [LARGE SCALE GENOMIC DNA]</scope>
    <source>
        <strain evidence="1 2">DSM 19975</strain>
    </source>
</reference>
<dbReference type="Proteomes" id="UP000245678">
    <property type="component" value="Unassembled WGS sequence"/>
</dbReference>
<evidence type="ECO:0000313" key="1">
    <source>
        <dbReference type="EMBL" id="PWK78973.1"/>
    </source>
</evidence>
<organism evidence="1 2">
    <name type="scientific">Mucilaginibacter oryzae</name>
    <dbReference type="NCBI Taxonomy" id="468058"/>
    <lineage>
        <taxon>Bacteria</taxon>
        <taxon>Pseudomonadati</taxon>
        <taxon>Bacteroidota</taxon>
        <taxon>Sphingobacteriia</taxon>
        <taxon>Sphingobacteriales</taxon>
        <taxon>Sphingobacteriaceae</taxon>
        <taxon>Mucilaginibacter</taxon>
    </lineage>
</organism>
<sequence length="145" mass="16231">MDLFESVFELYEQVRLKAETDFQDLIKTQYTQQCYSDNGAFCLVLEISVLKNSSEDDYGLLLSINAQTEPNHGGVKHDTPGIYLVAELLSGDHQHLETTEELFFDPANEAEVELAFSKIAQFIKPLTANISLILANRYDVQPAGA</sequence>